<dbReference type="Proteomes" id="UP000677457">
    <property type="component" value="Unassembled WGS sequence"/>
</dbReference>
<protein>
    <submittedName>
        <fullName evidence="5">DNA-binding SARP family transcriptional activator</fullName>
    </submittedName>
</protein>
<dbReference type="SMART" id="SM01043">
    <property type="entry name" value="BTAD"/>
    <property type="match status" value="1"/>
</dbReference>
<organism evidence="5 6">
    <name type="scientific">Salinispora arenicola</name>
    <dbReference type="NCBI Taxonomy" id="168697"/>
    <lineage>
        <taxon>Bacteria</taxon>
        <taxon>Bacillati</taxon>
        <taxon>Actinomycetota</taxon>
        <taxon>Actinomycetes</taxon>
        <taxon>Micromonosporales</taxon>
        <taxon>Micromonosporaceae</taxon>
        <taxon>Salinispora</taxon>
    </lineage>
</organism>
<dbReference type="PANTHER" id="PTHR35807">
    <property type="entry name" value="TRANSCRIPTIONAL REGULATOR REDD-RELATED"/>
    <property type="match status" value="1"/>
</dbReference>
<gene>
    <name evidence="5" type="ORF">FB564_1347</name>
    <name evidence="4" type="ORF">Sar04_15020</name>
</gene>
<evidence type="ECO:0000313" key="7">
    <source>
        <dbReference type="Proteomes" id="UP000677457"/>
    </source>
</evidence>
<evidence type="ECO:0000256" key="2">
    <source>
        <dbReference type="ARBA" id="ARBA00023163"/>
    </source>
</evidence>
<keyword evidence="1" id="KW-0805">Transcription regulation</keyword>
<evidence type="ECO:0000313" key="6">
    <source>
        <dbReference type="Proteomes" id="UP000315983"/>
    </source>
</evidence>
<dbReference type="Gene3D" id="1.25.40.10">
    <property type="entry name" value="Tetratricopeptide repeat domain"/>
    <property type="match status" value="1"/>
</dbReference>
<keyword evidence="5" id="KW-0238">DNA-binding</keyword>
<dbReference type="InterPro" id="IPR051677">
    <property type="entry name" value="AfsR-DnrI-RedD_regulator"/>
</dbReference>
<sequence>MLVFRLLGPLTVRTGDSFTPISSPRHRKILAALLLSRSGGASLERLIDVVWPSSPPATARQQVQNCLGSLNSRLSDWGHTQTVQRHGSHYKISVSDKSVDERLFRSECEAAARLARNGDPTGASMRLRHALNLWHGDALEDIGSDQLAGEATRLEEIRMQVLEQLVDWEFTEGRYQEMIPDLRLWSETYPHNEHLHGRLAEALHRASRTSDALKVLRQLQQRLDRELGIKPGPAILNLEAQLHCPGQTSAPDSPISLETLQDICTTLTGLTETIRSMIRNTPTQRTPDFHSYRIDEGCRLN</sequence>
<dbReference type="EMBL" id="BOQM01000009">
    <property type="protein sequence ID" value="GIM83982.1"/>
    <property type="molecule type" value="Genomic_DNA"/>
</dbReference>
<keyword evidence="2" id="KW-0804">Transcription</keyword>
<dbReference type="CDD" id="cd15831">
    <property type="entry name" value="BTAD"/>
    <property type="match status" value="1"/>
</dbReference>
<proteinExistence type="predicted"/>
<reference evidence="5 6" key="1">
    <citation type="submission" date="2019-06" db="EMBL/GenBank/DDBJ databases">
        <title>Sequencing the genomes of 1000 actinobacteria strains.</title>
        <authorList>
            <person name="Klenk H.-P."/>
        </authorList>
    </citation>
    <scope>NUCLEOTIDE SEQUENCE [LARGE SCALE GENOMIC DNA]</scope>
    <source>
        <strain evidence="5 6">DSM 44819</strain>
    </source>
</reference>
<dbReference type="GO" id="GO:0006355">
    <property type="term" value="P:regulation of DNA-templated transcription"/>
    <property type="evidence" value="ECO:0007669"/>
    <property type="project" value="InterPro"/>
</dbReference>
<dbReference type="AlphaFoldDB" id="A0A542XK94"/>
<comment type="caution">
    <text evidence="5">The sequence shown here is derived from an EMBL/GenBank/DDBJ whole genome shotgun (WGS) entry which is preliminary data.</text>
</comment>
<name>A0A542XK94_SALAC</name>
<feature type="domain" description="Bacterial transcriptional activator" evidence="3">
    <location>
        <begin position="99"/>
        <end position="243"/>
    </location>
</feature>
<dbReference type="GO" id="GO:0003677">
    <property type="term" value="F:DNA binding"/>
    <property type="evidence" value="ECO:0007669"/>
    <property type="project" value="UniProtKB-KW"/>
</dbReference>
<evidence type="ECO:0000313" key="4">
    <source>
        <dbReference type="EMBL" id="GIM83982.1"/>
    </source>
</evidence>
<evidence type="ECO:0000259" key="3">
    <source>
        <dbReference type="SMART" id="SM01043"/>
    </source>
</evidence>
<dbReference type="Pfam" id="PF03704">
    <property type="entry name" value="BTAD"/>
    <property type="match status" value="1"/>
</dbReference>
<dbReference type="InterPro" id="IPR005158">
    <property type="entry name" value="BTAD"/>
</dbReference>
<dbReference type="EMBL" id="VFOL01000001">
    <property type="protein sequence ID" value="TQL36259.1"/>
    <property type="molecule type" value="Genomic_DNA"/>
</dbReference>
<dbReference type="Proteomes" id="UP000315983">
    <property type="component" value="Unassembled WGS sequence"/>
</dbReference>
<reference evidence="4 7" key="2">
    <citation type="submission" date="2021-03" db="EMBL/GenBank/DDBJ databases">
        <title>Whole genome shotgun sequence of Salinispora arenicola NBRC 105043.</title>
        <authorList>
            <person name="Komaki H."/>
            <person name="Tamura T."/>
        </authorList>
    </citation>
    <scope>NUCLEOTIDE SEQUENCE [LARGE SCALE GENOMIC DNA]</scope>
    <source>
        <strain evidence="4 7">NBRC 105043</strain>
    </source>
</reference>
<dbReference type="Gene3D" id="1.10.10.10">
    <property type="entry name" value="Winged helix-like DNA-binding domain superfamily/Winged helix DNA-binding domain"/>
    <property type="match status" value="1"/>
</dbReference>
<dbReference type="SUPFAM" id="SSF48452">
    <property type="entry name" value="TPR-like"/>
    <property type="match status" value="1"/>
</dbReference>
<keyword evidence="7" id="KW-1185">Reference proteome</keyword>
<accession>A0A542XK94</accession>
<dbReference type="InterPro" id="IPR036388">
    <property type="entry name" value="WH-like_DNA-bd_sf"/>
</dbReference>
<dbReference type="InterPro" id="IPR016032">
    <property type="entry name" value="Sig_transdc_resp-reg_C-effctor"/>
</dbReference>
<dbReference type="SUPFAM" id="SSF46894">
    <property type="entry name" value="C-terminal effector domain of the bipartite response regulators"/>
    <property type="match status" value="1"/>
</dbReference>
<evidence type="ECO:0000313" key="5">
    <source>
        <dbReference type="EMBL" id="TQL36259.1"/>
    </source>
</evidence>
<dbReference type="InterPro" id="IPR011990">
    <property type="entry name" value="TPR-like_helical_dom_sf"/>
</dbReference>
<evidence type="ECO:0000256" key="1">
    <source>
        <dbReference type="ARBA" id="ARBA00023015"/>
    </source>
</evidence>
<dbReference type="PANTHER" id="PTHR35807:SF1">
    <property type="entry name" value="TRANSCRIPTIONAL REGULATOR REDD"/>
    <property type="match status" value="1"/>
</dbReference>